<dbReference type="InterPro" id="IPR050060">
    <property type="entry name" value="Phosphoglucosamine_mutase"/>
</dbReference>
<evidence type="ECO:0000256" key="7">
    <source>
        <dbReference type="ARBA" id="ARBA00066330"/>
    </source>
</evidence>
<feature type="domain" description="Alpha-D-phosphohexomutase alpha/beta/alpha" evidence="11">
    <location>
        <begin position="3"/>
        <end position="138"/>
    </location>
</feature>
<evidence type="ECO:0000256" key="9">
    <source>
        <dbReference type="HAMAP-Rule" id="MF_01554"/>
    </source>
</evidence>
<dbReference type="AlphaFoldDB" id="A0A2K8N2K3"/>
<dbReference type="GO" id="GO:0005975">
    <property type="term" value="P:carbohydrate metabolic process"/>
    <property type="evidence" value="ECO:0007669"/>
    <property type="project" value="InterPro"/>
</dbReference>
<feature type="binding site" description="via phosphate group" evidence="9">
    <location>
        <position position="106"/>
    </location>
    <ligand>
        <name>Mg(2+)</name>
        <dbReference type="ChEBI" id="CHEBI:18420"/>
    </ligand>
</feature>
<evidence type="ECO:0000256" key="6">
    <source>
        <dbReference type="ARBA" id="ARBA00050364"/>
    </source>
</evidence>
<dbReference type="InterPro" id="IPR006352">
    <property type="entry name" value="GlmM_bact"/>
</dbReference>
<dbReference type="SUPFAM" id="SSF53738">
    <property type="entry name" value="Phosphoglucomutase, first 3 domains"/>
    <property type="match status" value="3"/>
</dbReference>
<dbReference type="PANTHER" id="PTHR42946:SF1">
    <property type="entry name" value="PHOSPHOGLUCOMUTASE (ALPHA-D-GLUCOSE-1,6-BISPHOSPHATE-DEPENDENT)"/>
    <property type="match status" value="1"/>
</dbReference>
<dbReference type="FunFam" id="3.40.120.10:FF:000002">
    <property type="entry name" value="Phosphoglucosamine mutase"/>
    <property type="match status" value="1"/>
</dbReference>
<dbReference type="KEGG" id="kyr:CVV65_01015"/>
<feature type="binding site" evidence="9">
    <location>
        <position position="247"/>
    </location>
    <ligand>
        <name>Mg(2+)</name>
        <dbReference type="ChEBI" id="CHEBI:18420"/>
    </ligand>
</feature>
<dbReference type="SUPFAM" id="SSF55957">
    <property type="entry name" value="Phosphoglucomutase, C-terminal domain"/>
    <property type="match status" value="1"/>
</dbReference>
<reference evidence="15" key="1">
    <citation type="submission" date="2017-11" db="EMBL/GenBank/DDBJ databases">
        <title>Complete Genome Sequence of Kyrpidia sp. Strain EA-1, a thermophilic, hydrogen-oxidizing Bacterium, isolated from the Azores.</title>
        <authorList>
            <person name="Reiner J.E."/>
            <person name="Lapp C.J."/>
            <person name="Bunk B."/>
            <person name="Gescher J."/>
        </authorList>
    </citation>
    <scope>NUCLEOTIDE SEQUENCE [LARGE SCALE GENOMIC DNA]</scope>
    <source>
        <strain evidence="15">EA-1</strain>
    </source>
</reference>
<dbReference type="InterPro" id="IPR005845">
    <property type="entry name" value="A-D-PHexomutase_a/b/a-II"/>
</dbReference>
<dbReference type="InterPro" id="IPR005846">
    <property type="entry name" value="A-D-PHexomutase_a/b/a-III"/>
</dbReference>
<dbReference type="GO" id="GO:0004615">
    <property type="term" value="F:phosphomannomutase activity"/>
    <property type="evidence" value="ECO:0007669"/>
    <property type="project" value="TreeGrafter"/>
</dbReference>
<dbReference type="InterPro" id="IPR005843">
    <property type="entry name" value="A-D-PHexomutase_C"/>
</dbReference>
<protein>
    <recommendedName>
        <fullName evidence="8 9">Phosphoglucosamine mutase</fullName>
        <ecNumber evidence="7 9">5.4.2.10</ecNumber>
    </recommendedName>
</protein>
<feature type="domain" description="Alpha-D-phosphohexomutase alpha/beta/alpha" evidence="13">
    <location>
        <begin position="264"/>
        <end position="376"/>
    </location>
</feature>
<dbReference type="RefSeq" id="WP_100666579.1">
    <property type="nucleotide sequence ID" value="NZ_CP024955.1"/>
</dbReference>
<dbReference type="Gene3D" id="3.30.310.50">
    <property type="entry name" value="Alpha-D-phosphohexomutase, C-terminal domain"/>
    <property type="match status" value="1"/>
</dbReference>
<dbReference type="Pfam" id="PF00408">
    <property type="entry name" value="PGM_PMM_IV"/>
    <property type="match status" value="1"/>
</dbReference>
<feature type="domain" description="Alpha-D-phosphohexomutase C-terminal" evidence="10">
    <location>
        <begin position="380"/>
        <end position="445"/>
    </location>
</feature>
<dbReference type="GO" id="GO:0000287">
    <property type="term" value="F:magnesium ion binding"/>
    <property type="evidence" value="ECO:0007669"/>
    <property type="project" value="UniProtKB-UniRule"/>
</dbReference>
<dbReference type="Pfam" id="PF02878">
    <property type="entry name" value="PGM_PMM_I"/>
    <property type="match status" value="1"/>
</dbReference>
<comment type="catalytic activity">
    <reaction evidence="6 9">
        <text>alpha-D-glucosamine 1-phosphate = D-glucosamine 6-phosphate</text>
        <dbReference type="Rhea" id="RHEA:23424"/>
        <dbReference type="ChEBI" id="CHEBI:58516"/>
        <dbReference type="ChEBI" id="CHEBI:58725"/>
        <dbReference type="EC" id="5.4.2.10"/>
    </reaction>
</comment>
<sequence>MARLFGTDGVRGVANADLTPELAFRLGRAAAYVLALGSEDDGADEDKRIAVGRDTRASGDLLESALIAGILSAGVSVLRLGVVPTPGVARLTRTLSCSAGAMISASHNPVEDNGIKFFGSDGFKLQDGVEDAIEAAMEGDGWGRIPRPAGTGVGRIVDGRDQVAKYVEFLTETVRSRFDGLKVVMDCAYGAAYRIAPEVFRRLGAEVVVINDRPTGDNINVGCGSTHPEVIQEAVLRHGGEVGLSFDGDADRLIAVDEKGERIDGDHILAICARRLKQYGELDGDTVVATVMSNVGLEKSLKQAGISLVRTAVGDRYVMEEMVRGGYVLGGEQSGHIIFLRHNTTGDGILTALQLVDTMVASARPLSELREVMTTYPQKLVNVRVADKHELEGNVSIREEIRRVQEQLGRDGRVLVRPSGTEPLVRIMVEGLDAGAVDAAANRLAQVIQRELGSGDGPVTP</sequence>
<evidence type="ECO:0000313" key="15">
    <source>
        <dbReference type="Proteomes" id="UP000231932"/>
    </source>
</evidence>
<dbReference type="CDD" id="cd05802">
    <property type="entry name" value="GlmM"/>
    <property type="match status" value="1"/>
</dbReference>
<dbReference type="InterPro" id="IPR005844">
    <property type="entry name" value="A-D-PHexomutase_a/b/a-I"/>
</dbReference>
<dbReference type="OrthoDB" id="9806956at2"/>
<dbReference type="Pfam" id="PF02880">
    <property type="entry name" value="PGM_PMM_III"/>
    <property type="match status" value="1"/>
</dbReference>
<dbReference type="NCBIfam" id="NF008139">
    <property type="entry name" value="PRK10887.1"/>
    <property type="match status" value="1"/>
</dbReference>
<dbReference type="PRINTS" id="PR00509">
    <property type="entry name" value="PGMPMM"/>
</dbReference>
<evidence type="ECO:0000256" key="8">
    <source>
        <dbReference type="ARBA" id="ARBA00068193"/>
    </source>
</evidence>
<evidence type="ECO:0000259" key="13">
    <source>
        <dbReference type="Pfam" id="PF02880"/>
    </source>
</evidence>
<keyword evidence="3 9" id="KW-0479">Metal-binding</keyword>
<comment type="cofactor">
    <cofactor evidence="9">
        <name>Mg(2+)</name>
        <dbReference type="ChEBI" id="CHEBI:18420"/>
    </cofactor>
    <text evidence="9">Binds 1 Mg(2+) ion per subunit.</text>
</comment>
<accession>A0A2K8N2K3</accession>
<keyword evidence="5 9" id="KW-0413">Isomerase</keyword>
<dbReference type="GO" id="GO:0006048">
    <property type="term" value="P:UDP-N-acetylglucosamine biosynthetic process"/>
    <property type="evidence" value="ECO:0007669"/>
    <property type="project" value="TreeGrafter"/>
</dbReference>
<evidence type="ECO:0000256" key="3">
    <source>
        <dbReference type="ARBA" id="ARBA00022723"/>
    </source>
</evidence>
<dbReference type="Gene3D" id="3.40.120.10">
    <property type="entry name" value="Alpha-D-Glucose-1,6-Bisphosphate, subunit A, domain 3"/>
    <property type="match status" value="3"/>
</dbReference>
<evidence type="ECO:0000259" key="12">
    <source>
        <dbReference type="Pfam" id="PF02879"/>
    </source>
</evidence>
<comment type="similarity">
    <text evidence="1 9">Belongs to the phosphohexose mutase family.</text>
</comment>
<feature type="active site" description="Phosphoserine intermediate" evidence="9">
    <location>
        <position position="106"/>
    </location>
</feature>
<dbReference type="PANTHER" id="PTHR42946">
    <property type="entry name" value="PHOSPHOHEXOSE MUTASE"/>
    <property type="match status" value="1"/>
</dbReference>
<dbReference type="GO" id="GO:0005829">
    <property type="term" value="C:cytosol"/>
    <property type="evidence" value="ECO:0007669"/>
    <property type="project" value="TreeGrafter"/>
</dbReference>
<feature type="modified residue" description="Phosphoserine" evidence="9">
    <location>
        <position position="106"/>
    </location>
</feature>
<dbReference type="InterPro" id="IPR016055">
    <property type="entry name" value="A-D-PHexomutase_a/b/a-I/II/III"/>
</dbReference>
<evidence type="ECO:0000313" key="14">
    <source>
        <dbReference type="EMBL" id="ATY83736.1"/>
    </source>
</evidence>
<organism evidence="14 15">
    <name type="scientific">Kyrpidia spormannii</name>
    <dbReference type="NCBI Taxonomy" id="2055160"/>
    <lineage>
        <taxon>Bacteria</taxon>
        <taxon>Bacillati</taxon>
        <taxon>Bacillota</taxon>
        <taxon>Bacilli</taxon>
        <taxon>Bacillales</taxon>
        <taxon>Alicyclobacillaceae</taxon>
        <taxon>Kyrpidia</taxon>
    </lineage>
</organism>
<dbReference type="InterPro" id="IPR005841">
    <property type="entry name" value="Alpha-D-phosphohexomutase_SF"/>
</dbReference>
<name>A0A2K8N2K3_9BACL</name>
<keyword evidence="4 9" id="KW-0460">Magnesium</keyword>
<dbReference type="FunFam" id="3.40.120.10:FF:000001">
    <property type="entry name" value="Phosphoglucosamine mutase"/>
    <property type="match status" value="1"/>
</dbReference>
<keyword evidence="15" id="KW-1185">Reference proteome</keyword>
<dbReference type="GO" id="GO:0009252">
    <property type="term" value="P:peptidoglycan biosynthetic process"/>
    <property type="evidence" value="ECO:0007669"/>
    <property type="project" value="TreeGrafter"/>
</dbReference>
<evidence type="ECO:0000259" key="10">
    <source>
        <dbReference type="Pfam" id="PF00408"/>
    </source>
</evidence>
<dbReference type="EMBL" id="CP024955">
    <property type="protein sequence ID" value="ATY83736.1"/>
    <property type="molecule type" value="Genomic_DNA"/>
</dbReference>
<keyword evidence="2 9" id="KW-0597">Phosphoprotein</keyword>
<dbReference type="Pfam" id="PF02879">
    <property type="entry name" value="PGM_PMM_II"/>
    <property type="match status" value="1"/>
</dbReference>
<dbReference type="Proteomes" id="UP000231932">
    <property type="component" value="Chromosome"/>
</dbReference>
<feature type="binding site" evidence="9">
    <location>
        <position position="249"/>
    </location>
    <ligand>
        <name>Mg(2+)</name>
        <dbReference type="ChEBI" id="CHEBI:18420"/>
    </ligand>
</feature>
<dbReference type="GO" id="GO:0008966">
    <property type="term" value="F:phosphoglucosamine mutase activity"/>
    <property type="evidence" value="ECO:0007669"/>
    <property type="project" value="UniProtKB-UniRule"/>
</dbReference>
<feature type="domain" description="Alpha-D-phosphohexomutase alpha/beta/alpha" evidence="12">
    <location>
        <begin position="165"/>
        <end position="260"/>
    </location>
</feature>
<gene>
    <name evidence="9" type="primary">glmM</name>
    <name evidence="14" type="ORF">CVV65_01015</name>
</gene>
<evidence type="ECO:0000259" key="11">
    <source>
        <dbReference type="Pfam" id="PF02878"/>
    </source>
</evidence>
<evidence type="ECO:0000256" key="2">
    <source>
        <dbReference type="ARBA" id="ARBA00022553"/>
    </source>
</evidence>
<dbReference type="HAMAP" id="MF_01554_B">
    <property type="entry name" value="GlmM_B"/>
    <property type="match status" value="1"/>
</dbReference>
<dbReference type="FunFam" id="3.30.310.50:FF:000001">
    <property type="entry name" value="Phosphoglucosamine mutase"/>
    <property type="match status" value="1"/>
</dbReference>
<dbReference type="EC" id="5.4.2.10" evidence="7 9"/>
<evidence type="ECO:0000256" key="5">
    <source>
        <dbReference type="ARBA" id="ARBA00023235"/>
    </source>
</evidence>
<comment type="function">
    <text evidence="9">Catalyzes the conversion of glucosamine-6-phosphate to glucosamine-1-phosphate.</text>
</comment>
<evidence type="ECO:0000256" key="4">
    <source>
        <dbReference type="ARBA" id="ARBA00022842"/>
    </source>
</evidence>
<feature type="binding site" evidence="9">
    <location>
        <position position="251"/>
    </location>
    <ligand>
        <name>Mg(2+)</name>
        <dbReference type="ChEBI" id="CHEBI:18420"/>
    </ligand>
</feature>
<proteinExistence type="inferred from homology"/>
<dbReference type="InterPro" id="IPR036900">
    <property type="entry name" value="A-D-PHexomutase_C_sf"/>
</dbReference>
<evidence type="ECO:0000256" key="1">
    <source>
        <dbReference type="ARBA" id="ARBA00010231"/>
    </source>
</evidence>
<dbReference type="NCBIfam" id="TIGR01455">
    <property type="entry name" value="glmM"/>
    <property type="match status" value="1"/>
</dbReference>
<comment type="PTM">
    <text evidence="9">Activated by phosphorylation.</text>
</comment>